<gene>
    <name evidence="2" type="ORF">A2519_08985</name>
</gene>
<dbReference type="PANTHER" id="PTHR34322">
    <property type="entry name" value="TRANSPOSASE, Y1_TNP DOMAIN-CONTAINING"/>
    <property type="match status" value="1"/>
</dbReference>
<dbReference type="GO" id="GO:0004803">
    <property type="term" value="F:transposase activity"/>
    <property type="evidence" value="ECO:0007669"/>
    <property type="project" value="InterPro"/>
</dbReference>
<evidence type="ECO:0000313" key="2">
    <source>
        <dbReference type="EMBL" id="OGK01654.1"/>
    </source>
</evidence>
<dbReference type="GO" id="GO:0003677">
    <property type="term" value="F:DNA binding"/>
    <property type="evidence" value="ECO:0007669"/>
    <property type="project" value="InterPro"/>
</dbReference>
<dbReference type="SMART" id="SM01321">
    <property type="entry name" value="Y1_Tnp"/>
    <property type="match status" value="1"/>
</dbReference>
<dbReference type="EMBL" id="MFYX01000121">
    <property type="protein sequence ID" value="OGK01654.1"/>
    <property type="molecule type" value="Genomic_DNA"/>
</dbReference>
<dbReference type="PANTHER" id="PTHR34322:SF2">
    <property type="entry name" value="TRANSPOSASE IS200-LIKE DOMAIN-CONTAINING PROTEIN"/>
    <property type="match status" value="1"/>
</dbReference>
<reference evidence="2 3" key="1">
    <citation type="journal article" date="2016" name="Nat. Commun.">
        <title>Thousands of microbial genomes shed light on interconnected biogeochemical processes in an aquifer system.</title>
        <authorList>
            <person name="Anantharaman K."/>
            <person name="Brown C.T."/>
            <person name="Hug L.A."/>
            <person name="Sharon I."/>
            <person name="Castelle C.J."/>
            <person name="Probst A.J."/>
            <person name="Thomas B.C."/>
            <person name="Singh A."/>
            <person name="Wilkins M.J."/>
            <person name="Karaoz U."/>
            <person name="Brodie E.L."/>
            <person name="Williams K.H."/>
            <person name="Hubbard S.S."/>
            <person name="Banfield J.F."/>
        </authorList>
    </citation>
    <scope>NUCLEOTIDE SEQUENCE [LARGE SCALE GENOMIC DNA]</scope>
</reference>
<dbReference type="Proteomes" id="UP000179243">
    <property type="component" value="Unassembled WGS sequence"/>
</dbReference>
<dbReference type="Gene3D" id="3.30.70.1290">
    <property type="entry name" value="Transposase IS200-like"/>
    <property type="match status" value="1"/>
</dbReference>
<dbReference type="AlphaFoldDB" id="A0A1F7F4R5"/>
<proteinExistence type="predicted"/>
<dbReference type="InterPro" id="IPR002686">
    <property type="entry name" value="Transposase_17"/>
</dbReference>
<dbReference type="SUPFAM" id="SSF143422">
    <property type="entry name" value="Transposase IS200-like"/>
    <property type="match status" value="1"/>
</dbReference>
<sequence>MRMPRIKYPNAIYHIYNQGVNRGTVLFDNEDNEYFLWLLNSLRKEYHVKVFCFVTMINHYHCLLRTIEPNISDVMQRLGYYFVKFINNKYRRVGPLFRNRFQSQLVESEDYLRNVIAYIHNNPLVAGLISEIHDRNEAVFTSFHDLVGLTADFPWIDKQDLGALLQLPVESEQFRQLLWRPIAKESFYDITMIERINQRIRQRQGQRPLVAA</sequence>
<evidence type="ECO:0000259" key="1">
    <source>
        <dbReference type="SMART" id="SM01321"/>
    </source>
</evidence>
<organism evidence="2 3">
    <name type="scientific">Candidatus Raymondbacteria bacterium RIFOXYD12_FULL_49_13</name>
    <dbReference type="NCBI Taxonomy" id="1817890"/>
    <lineage>
        <taxon>Bacteria</taxon>
        <taxon>Raymondiibacteriota</taxon>
    </lineage>
</organism>
<accession>A0A1F7F4R5</accession>
<evidence type="ECO:0000313" key="3">
    <source>
        <dbReference type="Proteomes" id="UP000179243"/>
    </source>
</evidence>
<feature type="domain" description="Transposase IS200-like" evidence="1">
    <location>
        <begin position="8"/>
        <end position="122"/>
    </location>
</feature>
<comment type="caution">
    <text evidence="2">The sequence shown here is derived from an EMBL/GenBank/DDBJ whole genome shotgun (WGS) entry which is preliminary data.</text>
</comment>
<protein>
    <recommendedName>
        <fullName evidence="1">Transposase IS200-like domain-containing protein</fullName>
    </recommendedName>
</protein>
<dbReference type="GO" id="GO:0006313">
    <property type="term" value="P:DNA transposition"/>
    <property type="evidence" value="ECO:0007669"/>
    <property type="project" value="InterPro"/>
</dbReference>
<name>A0A1F7F4R5_UNCRA</name>
<dbReference type="Pfam" id="PF01797">
    <property type="entry name" value="Y1_Tnp"/>
    <property type="match status" value="1"/>
</dbReference>
<dbReference type="InterPro" id="IPR036515">
    <property type="entry name" value="Transposase_17_sf"/>
</dbReference>